<organism evidence="1 2">
    <name type="scientific">Salinicoccus roseus</name>
    <dbReference type="NCBI Taxonomy" id="45670"/>
    <lineage>
        <taxon>Bacteria</taxon>
        <taxon>Bacillati</taxon>
        <taxon>Bacillota</taxon>
        <taxon>Bacilli</taxon>
        <taxon>Bacillales</taxon>
        <taxon>Staphylococcaceae</taxon>
        <taxon>Salinicoccus</taxon>
    </lineage>
</organism>
<gene>
    <name evidence="1" type="ORF">CFN03_08685</name>
</gene>
<reference evidence="1 2" key="1">
    <citation type="submission" date="2017-07" db="EMBL/GenBank/DDBJ databases">
        <title>Shotgun whole genome sequences of three halophilic bacterial isolates.</title>
        <authorList>
            <person name="Pozzo T."/>
            <person name="Higdon S.M."/>
            <person name="Quillaguaman J."/>
        </authorList>
    </citation>
    <scope>NUCLEOTIDE SEQUENCE [LARGE SCALE GENOMIC DNA]</scope>
    <source>
        <strain evidence="1 2">BU-1</strain>
    </source>
</reference>
<protein>
    <submittedName>
        <fullName evidence="1">Uncharacterized protein</fullName>
    </submittedName>
</protein>
<dbReference type="AlphaFoldDB" id="A0A265E6C1"/>
<accession>A0A265E6C1</accession>
<name>A0A265E6C1_9STAP</name>
<dbReference type="Proteomes" id="UP000216682">
    <property type="component" value="Unassembled WGS sequence"/>
</dbReference>
<dbReference type="RefSeq" id="WP_094906664.1">
    <property type="nucleotide sequence ID" value="NZ_NPEZ01000003.1"/>
</dbReference>
<evidence type="ECO:0000313" key="1">
    <source>
        <dbReference type="EMBL" id="OZT77141.1"/>
    </source>
</evidence>
<sequence>MMNLIDQLEVIELTISEASQAPTGQSTARLFTVYKHVLLYLVENDKLSLTSDSEDFWNYIQKYTPGALCRVASYHRKQHQQSPLNYIQEIFHIKENTMDEYRNKESIHL</sequence>
<evidence type="ECO:0000313" key="2">
    <source>
        <dbReference type="Proteomes" id="UP000216682"/>
    </source>
</evidence>
<comment type="caution">
    <text evidence="1">The sequence shown here is derived from an EMBL/GenBank/DDBJ whole genome shotgun (WGS) entry which is preliminary data.</text>
</comment>
<proteinExistence type="predicted"/>
<dbReference type="EMBL" id="NPEZ01000003">
    <property type="protein sequence ID" value="OZT77141.1"/>
    <property type="molecule type" value="Genomic_DNA"/>
</dbReference>